<protein>
    <submittedName>
        <fullName evidence="1">Uncharacterized protein</fullName>
    </submittedName>
</protein>
<evidence type="ECO:0000313" key="1">
    <source>
        <dbReference type="EMBL" id="KKN83328.1"/>
    </source>
</evidence>
<dbReference type="AlphaFoldDB" id="A0A0F9WWJ4"/>
<reference evidence="1" key="1">
    <citation type="journal article" date="2015" name="Nature">
        <title>Complex archaea that bridge the gap between prokaryotes and eukaryotes.</title>
        <authorList>
            <person name="Spang A."/>
            <person name="Saw J.H."/>
            <person name="Jorgensen S.L."/>
            <person name="Zaremba-Niedzwiedzka K."/>
            <person name="Martijn J."/>
            <person name="Lind A.E."/>
            <person name="van Eijk R."/>
            <person name="Schleper C."/>
            <person name="Guy L."/>
            <person name="Ettema T.J."/>
        </authorList>
    </citation>
    <scope>NUCLEOTIDE SEQUENCE</scope>
</reference>
<gene>
    <name evidence="1" type="ORF">LCGC14_0300770</name>
</gene>
<proteinExistence type="predicted"/>
<organism evidence="1">
    <name type="scientific">marine sediment metagenome</name>
    <dbReference type="NCBI Taxonomy" id="412755"/>
    <lineage>
        <taxon>unclassified sequences</taxon>
        <taxon>metagenomes</taxon>
        <taxon>ecological metagenomes</taxon>
    </lineage>
</organism>
<accession>A0A0F9WWJ4</accession>
<name>A0A0F9WWJ4_9ZZZZ</name>
<dbReference type="EMBL" id="LAZR01000187">
    <property type="protein sequence ID" value="KKN83328.1"/>
    <property type="molecule type" value="Genomic_DNA"/>
</dbReference>
<comment type="caution">
    <text evidence="1">The sequence shown here is derived from an EMBL/GenBank/DDBJ whole genome shotgun (WGS) entry which is preliminary data.</text>
</comment>
<sequence>MGAKAHGNADRGNPLAFGSLYSVVYSKSKYTTPSPVIDGPFDSLHPLHFSLQAHRPFVIGQKTLLIPLQLVQQFRRRVIYANHPRIDG</sequence>